<proteinExistence type="predicted"/>
<dbReference type="SUPFAM" id="SSF48452">
    <property type="entry name" value="TPR-like"/>
    <property type="match status" value="2"/>
</dbReference>
<dbReference type="Proteomes" id="UP000297245">
    <property type="component" value="Unassembled WGS sequence"/>
</dbReference>
<dbReference type="Gene3D" id="1.25.40.10">
    <property type="entry name" value="Tetratricopeptide repeat domain"/>
    <property type="match status" value="2"/>
</dbReference>
<feature type="domain" description="NACHT" evidence="2">
    <location>
        <begin position="227"/>
        <end position="346"/>
    </location>
</feature>
<evidence type="ECO:0000256" key="1">
    <source>
        <dbReference type="PROSITE-ProRule" id="PRU00339"/>
    </source>
</evidence>
<gene>
    <name evidence="3" type="ORF">K435DRAFT_874820</name>
</gene>
<organism evidence="3 4">
    <name type="scientific">Dendrothele bispora (strain CBS 962.96)</name>
    <dbReference type="NCBI Taxonomy" id="1314807"/>
    <lineage>
        <taxon>Eukaryota</taxon>
        <taxon>Fungi</taxon>
        <taxon>Dikarya</taxon>
        <taxon>Basidiomycota</taxon>
        <taxon>Agaricomycotina</taxon>
        <taxon>Agaricomycetes</taxon>
        <taxon>Agaricomycetidae</taxon>
        <taxon>Agaricales</taxon>
        <taxon>Agaricales incertae sedis</taxon>
        <taxon>Dendrothele</taxon>
    </lineage>
</organism>
<reference evidence="3 4" key="1">
    <citation type="journal article" date="2019" name="Nat. Ecol. Evol.">
        <title>Megaphylogeny resolves global patterns of mushroom evolution.</title>
        <authorList>
            <person name="Varga T."/>
            <person name="Krizsan K."/>
            <person name="Foldi C."/>
            <person name="Dima B."/>
            <person name="Sanchez-Garcia M."/>
            <person name="Sanchez-Ramirez S."/>
            <person name="Szollosi G.J."/>
            <person name="Szarkandi J.G."/>
            <person name="Papp V."/>
            <person name="Albert L."/>
            <person name="Andreopoulos W."/>
            <person name="Angelini C."/>
            <person name="Antonin V."/>
            <person name="Barry K.W."/>
            <person name="Bougher N.L."/>
            <person name="Buchanan P."/>
            <person name="Buyck B."/>
            <person name="Bense V."/>
            <person name="Catcheside P."/>
            <person name="Chovatia M."/>
            <person name="Cooper J."/>
            <person name="Damon W."/>
            <person name="Desjardin D."/>
            <person name="Finy P."/>
            <person name="Geml J."/>
            <person name="Haridas S."/>
            <person name="Hughes K."/>
            <person name="Justo A."/>
            <person name="Karasinski D."/>
            <person name="Kautmanova I."/>
            <person name="Kiss B."/>
            <person name="Kocsube S."/>
            <person name="Kotiranta H."/>
            <person name="LaButti K.M."/>
            <person name="Lechner B.E."/>
            <person name="Liimatainen K."/>
            <person name="Lipzen A."/>
            <person name="Lukacs Z."/>
            <person name="Mihaltcheva S."/>
            <person name="Morgado L.N."/>
            <person name="Niskanen T."/>
            <person name="Noordeloos M.E."/>
            <person name="Ohm R.A."/>
            <person name="Ortiz-Santana B."/>
            <person name="Ovrebo C."/>
            <person name="Racz N."/>
            <person name="Riley R."/>
            <person name="Savchenko A."/>
            <person name="Shiryaev A."/>
            <person name="Soop K."/>
            <person name="Spirin V."/>
            <person name="Szebenyi C."/>
            <person name="Tomsovsky M."/>
            <person name="Tulloss R.E."/>
            <person name="Uehling J."/>
            <person name="Grigoriev I.V."/>
            <person name="Vagvolgyi C."/>
            <person name="Papp T."/>
            <person name="Martin F.M."/>
            <person name="Miettinen O."/>
            <person name="Hibbett D.S."/>
            <person name="Nagy L.G."/>
        </authorList>
    </citation>
    <scope>NUCLEOTIDE SEQUENCE [LARGE SCALE GENOMIC DNA]</scope>
    <source>
        <strain evidence="3 4">CBS 962.96</strain>
    </source>
</reference>
<feature type="repeat" description="TPR" evidence="1">
    <location>
        <begin position="867"/>
        <end position="900"/>
    </location>
</feature>
<dbReference type="PROSITE" id="PS50005">
    <property type="entry name" value="TPR"/>
    <property type="match status" value="1"/>
</dbReference>
<dbReference type="InterPro" id="IPR011990">
    <property type="entry name" value="TPR-like_helical_dom_sf"/>
</dbReference>
<accession>A0A4S8KVR0</accession>
<name>A0A4S8KVR0_DENBC</name>
<dbReference type="InterPro" id="IPR019734">
    <property type="entry name" value="TPR_rpt"/>
</dbReference>
<dbReference type="Gene3D" id="3.40.50.300">
    <property type="entry name" value="P-loop containing nucleotide triphosphate hydrolases"/>
    <property type="match status" value="1"/>
</dbReference>
<dbReference type="EMBL" id="ML179948">
    <property type="protein sequence ID" value="THU80026.1"/>
    <property type="molecule type" value="Genomic_DNA"/>
</dbReference>
<evidence type="ECO:0000313" key="4">
    <source>
        <dbReference type="Proteomes" id="UP000297245"/>
    </source>
</evidence>
<dbReference type="OrthoDB" id="1534087at2759"/>
<sequence length="969" mass="109271">MTEHVAEESAICISGGLQMDLQFPRGGRVELGFGLGWEQEREGGFYGHCPTLGRAFDAWAICILGDVARRDLDMQVMQVDLVSFSRFNWMRISSSSMMKKTATTALRKLGIKNRKKEKIIQEHGHVENIDIAAGKSSSIRISEEQMQTTSSPHFFTGLQNSDFTKAMITNVAGNQIIKCDGRLSSDTKKITADMIASATPALPLVFKGREQLVEQGVDILSQQALRFLAILGAGGMGKTSLALHIMDSIPLKNKFAGRCYFIPCELFEDAESLVQGLLHVMELTMQENQSKQKVLFDHLQAARDDILIVFDNFETPWNYGDSRIGVKNLLEKIAKCGKVSLIVTMRGLDGPGDIPWERLGDQFGIPTLSPGSAKEAFKAFAGNKLQSSDDTESPIDTLLHQLDYVPLAIRLSAQHVKRIPLKALISMWEKDKTSILTEGTVPGRLTNVDFSIDLSIQIFKIEGRTLNLLSVISFLPDGIPFWVEYLSQMFPGEVLNLDVSTLLDSSLVYDQNEGLKMLAPVRGHVHSKYSTEQADIDQLEIFYGGFLGNLPENNMQAQPVLQLHINNIEKIFKAQISSGHSKTSCISAVNTLNRFDGFASVSIGLIDLLLQNDQDIKKSDEVDLKLMRASKLQWMGRFLDAEAQVMSVKEHRNEEGDISQAEANILGRCFDILHDIYYAQVQYEKAINMNLQAQKYFKQSENQWAEAHSMRQLGNIYYMQDKYKEAFGVISEARQLFQQIRNELGVAKCLKKLGDLYRTQGRYDEAIIMISDAQKQFQTFGNQLRAAECLWSLGELYRKQKKYNEATERALKAQKQFEEIGDKRGAADCLLTLGYIYMDQARYDEAVDTFSKDQTQYQSIGRIVNVAWCYQCLGIIYRLQGKHEKAKNAFTEALELLKEFPEEKYKIGYTLLGFGYLLFDLKDFTEARRKYEEARDIFDSHGQLEKQVDKCSEALAELVEAEAIASICN</sequence>
<dbReference type="InterPro" id="IPR007111">
    <property type="entry name" value="NACHT_NTPase"/>
</dbReference>
<dbReference type="PANTHER" id="PTHR47691:SF3">
    <property type="entry name" value="HTH-TYPE TRANSCRIPTIONAL REGULATOR RV0890C-RELATED"/>
    <property type="match status" value="1"/>
</dbReference>
<evidence type="ECO:0000313" key="3">
    <source>
        <dbReference type="EMBL" id="THU80026.1"/>
    </source>
</evidence>
<dbReference type="InterPro" id="IPR027417">
    <property type="entry name" value="P-loop_NTPase"/>
</dbReference>
<protein>
    <submittedName>
        <fullName evidence="3">TPR-like protein</fullName>
    </submittedName>
</protein>
<dbReference type="Pfam" id="PF05729">
    <property type="entry name" value="NACHT"/>
    <property type="match status" value="1"/>
</dbReference>
<dbReference type="Pfam" id="PF13424">
    <property type="entry name" value="TPR_12"/>
    <property type="match status" value="2"/>
</dbReference>
<keyword evidence="4" id="KW-1185">Reference proteome</keyword>
<dbReference type="SUPFAM" id="SSF52540">
    <property type="entry name" value="P-loop containing nucleoside triphosphate hydrolases"/>
    <property type="match status" value="1"/>
</dbReference>
<dbReference type="PANTHER" id="PTHR47691">
    <property type="entry name" value="REGULATOR-RELATED"/>
    <property type="match status" value="1"/>
</dbReference>
<keyword evidence="1" id="KW-0802">TPR repeat</keyword>
<evidence type="ECO:0000259" key="2">
    <source>
        <dbReference type="Pfam" id="PF05729"/>
    </source>
</evidence>
<dbReference type="SMART" id="SM00028">
    <property type="entry name" value="TPR"/>
    <property type="match status" value="6"/>
</dbReference>
<dbReference type="AlphaFoldDB" id="A0A4S8KVR0"/>